<evidence type="ECO:0000313" key="2">
    <source>
        <dbReference type="Proteomes" id="UP001151752"/>
    </source>
</evidence>
<comment type="caution">
    <text evidence="1">The sequence shown here is derived from an EMBL/GenBank/DDBJ whole genome shotgun (WGS) entry which is preliminary data.</text>
</comment>
<dbReference type="EMBL" id="JAPFFM010000009">
    <property type="protein sequence ID" value="KAJ6745232.1"/>
    <property type="molecule type" value="Genomic_DNA"/>
</dbReference>
<dbReference type="AlphaFoldDB" id="A0A9Q0VAZ9"/>
<name>A0A9Q0VAZ9_9ROSI</name>
<sequence length="144" mass="13944">MKRPFPPLKGLDMDEVTSIISTGQTIRSPQWHRQHAYVKKQLYQALGSLRGTSATGPSATGPPAGASVGVDGPSLDGAGALEGDLAGDLAGVLAVGGAAGGVLVLGAGAGVFLGTAAVPGGGGGAMFSIPGVSIGSLTCSTEML</sequence>
<reference evidence="1" key="1">
    <citation type="submission" date="2022-11" db="EMBL/GenBank/DDBJ databases">
        <authorList>
            <person name="Hyden B.L."/>
            <person name="Feng K."/>
            <person name="Yates T."/>
            <person name="Jawdy S."/>
            <person name="Smart L.B."/>
            <person name="Muchero W."/>
        </authorList>
    </citation>
    <scope>NUCLEOTIDE SEQUENCE</scope>
    <source>
        <tissue evidence="1">Shoot tip</tissue>
    </source>
</reference>
<evidence type="ECO:0000313" key="1">
    <source>
        <dbReference type="EMBL" id="KAJ6745232.1"/>
    </source>
</evidence>
<reference evidence="1" key="2">
    <citation type="journal article" date="2023" name="Int. J. Mol. Sci.">
        <title>De Novo Assembly and Annotation of 11 Diverse Shrub Willow (Salix) Genomes Reveals Novel Gene Organization in Sex-Linked Regions.</title>
        <authorList>
            <person name="Hyden B."/>
            <person name="Feng K."/>
            <person name="Yates T.B."/>
            <person name="Jawdy S."/>
            <person name="Cereghino C."/>
            <person name="Smart L.B."/>
            <person name="Muchero W."/>
        </authorList>
    </citation>
    <scope>NUCLEOTIDE SEQUENCE</scope>
    <source>
        <tissue evidence="1">Shoot tip</tissue>
    </source>
</reference>
<gene>
    <name evidence="1" type="ORF">OIU74_028007</name>
</gene>
<keyword evidence="2" id="KW-1185">Reference proteome</keyword>
<organism evidence="1 2">
    <name type="scientific">Salix koriyanagi</name>
    <dbReference type="NCBI Taxonomy" id="2511006"/>
    <lineage>
        <taxon>Eukaryota</taxon>
        <taxon>Viridiplantae</taxon>
        <taxon>Streptophyta</taxon>
        <taxon>Embryophyta</taxon>
        <taxon>Tracheophyta</taxon>
        <taxon>Spermatophyta</taxon>
        <taxon>Magnoliopsida</taxon>
        <taxon>eudicotyledons</taxon>
        <taxon>Gunneridae</taxon>
        <taxon>Pentapetalae</taxon>
        <taxon>rosids</taxon>
        <taxon>fabids</taxon>
        <taxon>Malpighiales</taxon>
        <taxon>Salicaceae</taxon>
        <taxon>Saliceae</taxon>
        <taxon>Salix</taxon>
    </lineage>
</organism>
<accession>A0A9Q0VAZ9</accession>
<proteinExistence type="predicted"/>
<protein>
    <submittedName>
        <fullName evidence="1">Uncharacterized protein</fullName>
    </submittedName>
</protein>
<dbReference type="Proteomes" id="UP001151752">
    <property type="component" value="Chromosome 6"/>
</dbReference>